<gene>
    <name evidence="2" type="ORF">BC643_2259</name>
</gene>
<evidence type="ECO:0000313" key="2">
    <source>
        <dbReference type="EMBL" id="RKD91890.1"/>
    </source>
</evidence>
<evidence type="ECO:0000313" key="3">
    <source>
        <dbReference type="Proteomes" id="UP000283387"/>
    </source>
</evidence>
<organism evidence="2 3">
    <name type="scientific">Mangrovibacterium diazotrophicum</name>
    <dbReference type="NCBI Taxonomy" id="1261403"/>
    <lineage>
        <taxon>Bacteria</taxon>
        <taxon>Pseudomonadati</taxon>
        <taxon>Bacteroidota</taxon>
        <taxon>Bacteroidia</taxon>
        <taxon>Marinilabiliales</taxon>
        <taxon>Prolixibacteraceae</taxon>
        <taxon>Mangrovibacterium</taxon>
    </lineage>
</organism>
<feature type="region of interest" description="Disordered" evidence="1">
    <location>
        <begin position="1"/>
        <end position="31"/>
    </location>
</feature>
<feature type="compositionally biased region" description="Basic and acidic residues" evidence="1">
    <location>
        <begin position="16"/>
        <end position="31"/>
    </location>
</feature>
<feature type="compositionally biased region" description="Polar residues" evidence="1">
    <location>
        <begin position="1"/>
        <end position="14"/>
    </location>
</feature>
<comment type="caution">
    <text evidence="2">The sequence shown here is derived from an EMBL/GenBank/DDBJ whole genome shotgun (WGS) entry which is preliminary data.</text>
</comment>
<keyword evidence="3" id="KW-1185">Reference proteome</keyword>
<reference evidence="2 3" key="1">
    <citation type="submission" date="2018-09" db="EMBL/GenBank/DDBJ databases">
        <title>Genomic Encyclopedia of Archaeal and Bacterial Type Strains, Phase II (KMG-II): from individual species to whole genera.</title>
        <authorList>
            <person name="Goeker M."/>
        </authorList>
    </citation>
    <scope>NUCLEOTIDE SEQUENCE [LARGE SCALE GENOMIC DNA]</scope>
    <source>
        <strain evidence="2 3">DSM 27148</strain>
    </source>
</reference>
<protein>
    <submittedName>
        <fullName evidence="2">Uncharacterized protein</fullName>
    </submittedName>
</protein>
<evidence type="ECO:0000256" key="1">
    <source>
        <dbReference type="SAM" id="MobiDB-lite"/>
    </source>
</evidence>
<accession>A0A419W8X2</accession>
<dbReference type="AlphaFoldDB" id="A0A419W8X2"/>
<proteinExistence type="predicted"/>
<dbReference type="EMBL" id="RAPN01000001">
    <property type="protein sequence ID" value="RKD91890.1"/>
    <property type="molecule type" value="Genomic_DNA"/>
</dbReference>
<name>A0A419W8X2_9BACT</name>
<sequence length="31" mass="3547">MVAENVSTHPNLTSRLPKEDDPHKKSLKKMD</sequence>
<dbReference type="Proteomes" id="UP000283387">
    <property type="component" value="Unassembled WGS sequence"/>
</dbReference>